<dbReference type="Proteomes" id="UP000018895">
    <property type="component" value="Unassembled WGS sequence"/>
</dbReference>
<organism evidence="3 4">
    <name type="scientific">Halalkalibacter hemicellulosilyticusJCM 9152</name>
    <dbReference type="NCBI Taxonomy" id="1236971"/>
    <lineage>
        <taxon>Bacteria</taxon>
        <taxon>Bacillati</taxon>
        <taxon>Bacillota</taxon>
        <taxon>Bacilli</taxon>
        <taxon>Bacillales</taxon>
        <taxon>Bacillaceae</taxon>
        <taxon>Halalkalibacter</taxon>
    </lineage>
</organism>
<keyword evidence="1" id="KW-1133">Transmembrane helix</keyword>
<comment type="caution">
    <text evidence="3">The sequence shown here is derived from an EMBL/GenBank/DDBJ whole genome shotgun (WGS) entry which is preliminary data.</text>
</comment>
<feature type="domain" description="YdbS-like PH" evidence="2">
    <location>
        <begin position="72"/>
        <end position="148"/>
    </location>
</feature>
<evidence type="ECO:0000259" key="2">
    <source>
        <dbReference type="Pfam" id="PF03703"/>
    </source>
</evidence>
<evidence type="ECO:0000313" key="3">
    <source>
        <dbReference type="EMBL" id="GAE29081.1"/>
    </source>
</evidence>
<sequence>MREKPTETLPEKALPLFRLQAAIQCIITALVPIGYGVLLYFFSFPFWILWILIATWMIHMIFTVIVFPPIKWKRWSYEVLGEEIDLQYGVIIMKRTLVPMARVQHVDTVQGPLLKKYQLSAVTISTAATVHTIPALSQEVADHLRDQIAALAAVAKDD</sequence>
<accession>W4QAK2</accession>
<keyword evidence="1" id="KW-0472">Membrane</keyword>
<keyword evidence="4" id="KW-1185">Reference proteome</keyword>
<reference evidence="3" key="1">
    <citation type="journal article" date="2014" name="Genome Announc.">
        <title>Draft Genome Sequences of Three Alkaliphilic Bacillus Strains, Bacillus wakoensis JCM 9140T, Bacillus akibai JCM 9157T, and Bacillus hemicellulosilyticus JCM 9152T.</title>
        <authorList>
            <person name="Yuki M."/>
            <person name="Oshima K."/>
            <person name="Suda W."/>
            <person name="Oshida Y."/>
            <person name="Kitamura K."/>
            <person name="Iida T."/>
            <person name="Hattori M."/>
            <person name="Ohkuma M."/>
        </authorList>
    </citation>
    <scope>NUCLEOTIDE SEQUENCE [LARGE SCALE GENOMIC DNA]</scope>
    <source>
        <strain evidence="3">JCM 9152</strain>
    </source>
</reference>
<evidence type="ECO:0000313" key="4">
    <source>
        <dbReference type="Proteomes" id="UP000018895"/>
    </source>
</evidence>
<dbReference type="RefSeq" id="WP_035340266.1">
    <property type="nucleotide sequence ID" value="NZ_BAUU01000002.1"/>
</dbReference>
<dbReference type="OrthoDB" id="1750577at2"/>
<dbReference type="InterPro" id="IPR005182">
    <property type="entry name" value="YdbS-like_PH"/>
</dbReference>
<dbReference type="AlphaFoldDB" id="W4QAK2"/>
<feature type="transmembrane region" description="Helical" evidence="1">
    <location>
        <begin position="21"/>
        <end position="41"/>
    </location>
</feature>
<dbReference type="STRING" id="1236971.JCM9152_420"/>
<gene>
    <name evidence="3" type="ORF">JCM9152_420</name>
</gene>
<keyword evidence="1" id="KW-0812">Transmembrane</keyword>
<dbReference type="Pfam" id="PF03703">
    <property type="entry name" value="bPH_2"/>
    <property type="match status" value="1"/>
</dbReference>
<evidence type="ECO:0000256" key="1">
    <source>
        <dbReference type="SAM" id="Phobius"/>
    </source>
</evidence>
<dbReference type="PANTHER" id="PTHR34473">
    <property type="entry name" value="UPF0699 TRANSMEMBRANE PROTEIN YDBS"/>
    <property type="match status" value="1"/>
</dbReference>
<name>W4QAK2_9BACI</name>
<feature type="transmembrane region" description="Helical" evidence="1">
    <location>
        <begin position="47"/>
        <end position="67"/>
    </location>
</feature>
<dbReference type="PANTHER" id="PTHR34473:SF2">
    <property type="entry name" value="UPF0699 TRANSMEMBRANE PROTEIN YDBT"/>
    <property type="match status" value="1"/>
</dbReference>
<dbReference type="EMBL" id="BAUU01000002">
    <property type="protein sequence ID" value="GAE29081.1"/>
    <property type="molecule type" value="Genomic_DNA"/>
</dbReference>
<protein>
    <recommendedName>
        <fullName evidence="2">YdbS-like PH domain-containing protein</fullName>
    </recommendedName>
</protein>
<proteinExistence type="predicted"/>